<dbReference type="InterPro" id="IPR049560">
    <property type="entry name" value="MeTrfase_RsmB-F_NOP2_cat"/>
</dbReference>
<keyword evidence="2 5" id="KW-0808">Transferase</keyword>
<evidence type="ECO:0000256" key="5">
    <source>
        <dbReference type="PROSITE-ProRule" id="PRU01023"/>
    </source>
</evidence>
<name>A0A1F6D1J9_HANXR</name>
<feature type="binding site" evidence="5">
    <location>
        <position position="338"/>
    </location>
    <ligand>
        <name>S-adenosyl-L-methionine</name>
        <dbReference type="ChEBI" id="CHEBI:59789"/>
    </ligand>
</feature>
<accession>A0A1F6D1J9</accession>
<evidence type="ECO:0000256" key="3">
    <source>
        <dbReference type="ARBA" id="ARBA00022691"/>
    </source>
</evidence>
<dbReference type="SUPFAM" id="SSF53335">
    <property type="entry name" value="S-adenosyl-L-methionine-dependent methyltransferases"/>
    <property type="match status" value="1"/>
</dbReference>
<dbReference type="AlphaFoldDB" id="A0A1F6D1J9"/>
<evidence type="ECO:0000256" key="4">
    <source>
        <dbReference type="ARBA" id="ARBA00022884"/>
    </source>
</evidence>
<keyword evidence="1 5" id="KW-0489">Methyltransferase</keyword>
<dbReference type="Proteomes" id="UP000178606">
    <property type="component" value="Unassembled WGS sequence"/>
</dbReference>
<dbReference type="InterPro" id="IPR001678">
    <property type="entry name" value="MeTrfase_RsmB-F_NOP2_dom"/>
</dbReference>
<dbReference type="Pfam" id="PF01029">
    <property type="entry name" value="NusB"/>
    <property type="match status" value="1"/>
</dbReference>
<protein>
    <recommendedName>
        <fullName evidence="6">SAM-dependent MTase RsmB/NOP-type domain-containing protein</fullName>
    </recommendedName>
</protein>
<dbReference type="SUPFAM" id="SSF48013">
    <property type="entry name" value="NusB-like"/>
    <property type="match status" value="1"/>
</dbReference>
<dbReference type="GO" id="GO:0001510">
    <property type="term" value="P:RNA methylation"/>
    <property type="evidence" value="ECO:0007669"/>
    <property type="project" value="InterPro"/>
</dbReference>
<feature type="binding site" evidence="5">
    <location>
        <position position="311"/>
    </location>
    <ligand>
        <name>S-adenosyl-L-methionine</name>
        <dbReference type="ChEBI" id="CHEBI:59789"/>
    </ligand>
</feature>
<evidence type="ECO:0000256" key="2">
    <source>
        <dbReference type="ARBA" id="ARBA00022679"/>
    </source>
</evidence>
<comment type="similarity">
    <text evidence="5">Belongs to the class I-like SAM-binding methyltransferase superfamily. RsmB/NOP family.</text>
</comment>
<sequence length="454" mass="50040">MEPDKQADIAPARRLALTALRRMDAERRYAEDVLGELLPDVGDRDRRLAAALTYGVVRHRLTLDHILKAFSRNGKAPRPLELLEILRIALYQILFMDRIPPHAAISQSVEMAKALAPQAAGYANGLLRTIQNSMGPLRDEDPRAILPRPGGRALEFDRSVFPPPAQTVDHLSATTSHPPWLIGRWLRLYGPEVTREIALAGNCVLPTTLRVNPLRTSREKLQEALSNADHDVTAGRRRPEALHARRTAGLAGVPGYHDGHFSVQDETAMAVAPMLADHHPRRVLDLCSGVGGKSTHLAELTADVVPIAAVDRSREKLAVQRENLARLKLTQVAPVRADGIYPPFRPAFDAILLDAPCSNSGVLARRPEARWRLCEEDFFRCAALQKRLMAAAVPLLTPGGRLLYSTCSIDPEENEEVVQHFLKTHFGFRVETTKLDLPNDTAGGGFRAVLVSST</sequence>
<dbReference type="InterPro" id="IPR035926">
    <property type="entry name" value="NusB-like_sf"/>
</dbReference>
<dbReference type="GO" id="GO:0008173">
    <property type="term" value="F:RNA methyltransferase activity"/>
    <property type="evidence" value="ECO:0007669"/>
    <property type="project" value="InterPro"/>
</dbReference>
<dbReference type="InterPro" id="IPR054728">
    <property type="entry name" value="RsmB-like_ferredoxin"/>
</dbReference>
<dbReference type="Pfam" id="PF22458">
    <property type="entry name" value="RsmF-B_ferredox"/>
    <property type="match status" value="1"/>
</dbReference>
<dbReference type="PANTHER" id="PTHR22807:SF53">
    <property type="entry name" value="RIBOSOMAL RNA SMALL SUBUNIT METHYLTRANSFERASE B-RELATED"/>
    <property type="match status" value="1"/>
</dbReference>
<dbReference type="GO" id="GO:0006355">
    <property type="term" value="P:regulation of DNA-templated transcription"/>
    <property type="evidence" value="ECO:0007669"/>
    <property type="project" value="InterPro"/>
</dbReference>
<dbReference type="Gene3D" id="1.10.940.10">
    <property type="entry name" value="NusB-like"/>
    <property type="match status" value="1"/>
</dbReference>
<organism evidence="7 8">
    <name type="scientific">Handelsmanbacteria sp. (strain RIFCSPLOWO2_12_FULL_64_10)</name>
    <dbReference type="NCBI Taxonomy" id="1817868"/>
    <lineage>
        <taxon>Bacteria</taxon>
        <taxon>Candidatus Handelsmaniibacteriota</taxon>
    </lineage>
</organism>
<proteinExistence type="inferred from homology"/>
<comment type="caution">
    <text evidence="7">The sequence shown here is derived from an EMBL/GenBank/DDBJ whole genome shotgun (WGS) entry which is preliminary data.</text>
</comment>
<dbReference type="PROSITE" id="PS51686">
    <property type="entry name" value="SAM_MT_RSMB_NOP"/>
    <property type="match status" value="1"/>
</dbReference>
<keyword evidence="3 5" id="KW-0949">S-adenosyl-L-methionine</keyword>
<dbReference type="InterPro" id="IPR006027">
    <property type="entry name" value="NusB_RsmB_TIM44"/>
</dbReference>
<dbReference type="Pfam" id="PF01189">
    <property type="entry name" value="Methyltr_RsmB-F"/>
    <property type="match status" value="1"/>
</dbReference>
<evidence type="ECO:0000259" key="6">
    <source>
        <dbReference type="PROSITE" id="PS51686"/>
    </source>
</evidence>
<comment type="caution">
    <text evidence="5">Lacks conserved residue(s) required for the propagation of feature annotation.</text>
</comment>
<evidence type="ECO:0000256" key="1">
    <source>
        <dbReference type="ARBA" id="ARBA00022603"/>
    </source>
</evidence>
<feature type="domain" description="SAM-dependent MTase RsmB/NOP-type" evidence="6">
    <location>
        <begin position="197"/>
        <end position="454"/>
    </location>
</feature>
<feature type="active site" description="Nucleophile" evidence="5">
    <location>
        <position position="407"/>
    </location>
</feature>
<dbReference type="EMBL" id="MFKF01000086">
    <property type="protein sequence ID" value="OGG55255.1"/>
    <property type="molecule type" value="Genomic_DNA"/>
</dbReference>
<dbReference type="Gene3D" id="3.40.50.150">
    <property type="entry name" value="Vaccinia Virus protein VP39"/>
    <property type="match status" value="1"/>
</dbReference>
<dbReference type="GO" id="GO:0003723">
    <property type="term" value="F:RNA binding"/>
    <property type="evidence" value="ECO:0007669"/>
    <property type="project" value="UniProtKB-UniRule"/>
</dbReference>
<gene>
    <name evidence="7" type="ORF">A3F84_24210</name>
</gene>
<evidence type="ECO:0000313" key="7">
    <source>
        <dbReference type="EMBL" id="OGG55255.1"/>
    </source>
</evidence>
<dbReference type="InterPro" id="IPR029063">
    <property type="entry name" value="SAM-dependent_MTases_sf"/>
</dbReference>
<feature type="binding site" evidence="5">
    <location>
        <position position="354"/>
    </location>
    <ligand>
        <name>S-adenosyl-L-methionine</name>
        <dbReference type="ChEBI" id="CHEBI:59789"/>
    </ligand>
</feature>
<dbReference type="InterPro" id="IPR023267">
    <property type="entry name" value="RCMT"/>
</dbReference>
<dbReference type="PANTHER" id="PTHR22807">
    <property type="entry name" value="NOP2 YEAST -RELATED NOL1/NOP2/FMU SUN DOMAIN-CONTAINING"/>
    <property type="match status" value="1"/>
</dbReference>
<dbReference type="PRINTS" id="PR02008">
    <property type="entry name" value="RCMTFAMILY"/>
</dbReference>
<keyword evidence="4 5" id="KW-0694">RNA-binding</keyword>
<evidence type="ECO:0000313" key="8">
    <source>
        <dbReference type="Proteomes" id="UP000178606"/>
    </source>
</evidence>
<reference evidence="7 8" key="1">
    <citation type="journal article" date="2016" name="Nat. Commun.">
        <title>Thousands of microbial genomes shed light on interconnected biogeochemical processes in an aquifer system.</title>
        <authorList>
            <person name="Anantharaman K."/>
            <person name="Brown C.T."/>
            <person name="Hug L.A."/>
            <person name="Sharon I."/>
            <person name="Castelle C.J."/>
            <person name="Probst A.J."/>
            <person name="Thomas B.C."/>
            <person name="Singh A."/>
            <person name="Wilkins M.J."/>
            <person name="Karaoz U."/>
            <person name="Brodie E.L."/>
            <person name="Williams K.H."/>
            <person name="Hubbard S.S."/>
            <person name="Banfield J.F."/>
        </authorList>
    </citation>
    <scope>NUCLEOTIDE SEQUENCE [LARGE SCALE GENOMIC DNA]</scope>
    <source>
        <strain evidence="8">RIFCSPLOWO2_12_FULL_64_10</strain>
    </source>
</reference>
<dbReference type="CDD" id="cd02440">
    <property type="entry name" value="AdoMet_MTases"/>
    <property type="match status" value="1"/>
</dbReference>